<dbReference type="OrthoDB" id="9800543at2"/>
<sequence length="175" mass="20048">MIYDVNTHKIIGCYFREVKREEIIHNNYNPKGGWSFNWLKPITHSFEVYGLVTEDYPDLIQGLIALKSNYDEAFRCVDIDIIESAPQNKKVVKGEENNHRRYIGVGRCLVAFACEYSLSAGLEGFIELTSKSSKIDFYQDLGACSTYGQNMMITGDRAIELAKCYFSGGVQWWEK</sequence>
<accession>A0A917TY25</accession>
<gene>
    <name evidence="1" type="ORF">GCM10011351_31610</name>
</gene>
<keyword evidence="2" id="KW-1185">Reference proteome</keyword>
<name>A0A917TY25_9BACI</name>
<evidence type="ECO:0000313" key="2">
    <source>
        <dbReference type="Proteomes" id="UP000618460"/>
    </source>
</evidence>
<proteinExistence type="predicted"/>
<reference evidence="1" key="2">
    <citation type="submission" date="2020-09" db="EMBL/GenBank/DDBJ databases">
        <authorList>
            <person name="Sun Q."/>
            <person name="Zhou Y."/>
        </authorList>
    </citation>
    <scope>NUCLEOTIDE SEQUENCE</scope>
    <source>
        <strain evidence="1">CGMCC 1.6333</strain>
    </source>
</reference>
<dbReference type="AlphaFoldDB" id="A0A917TY25"/>
<reference evidence="1" key="1">
    <citation type="journal article" date="2014" name="Int. J. Syst. Evol. Microbiol.">
        <title>Complete genome sequence of Corynebacterium casei LMG S-19264T (=DSM 44701T), isolated from a smear-ripened cheese.</title>
        <authorList>
            <consortium name="US DOE Joint Genome Institute (JGI-PGF)"/>
            <person name="Walter F."/>
            <person name="Albersmeier A."/>
            <person name="Kalinowski J."/>
            <person name="Ruckert C."/>
        </authorList>
    </citation>
    <scope>NUCLEOTIDE SEQUENCE</scope>
    <source>
        <strain evidence="1">CGMCC 1.6333</strain>
    </source>
</reference>
<protein>
    <submittedName>
        <fullName evidence="1">Uncharacterized protein</fullName>
    </submittedName>
</protein>
<comment type="caution">
    <text evidence="1">The sequence shown here is derived from an EMBL/GenBank/DDBJ whole genome shotgun (WGS) entry which is preliminary data.</text>
</comment>
<dbReference type="Proteomes" id="UP000618460">
    <property type="component" value="Unassembled WGS sequence"/>
</dbReference>
<dbReference type="EMBL" id="BMLG01000034">
    <property type="protein sequence ID" value="GGM43319.1"/>
    <property type="molecule type" value="Genomic_DNA"/>
</dbReference>
<organism evidence="1 2">
    <name type="scientific">Paraliobacillus quinghaiensis</name>
    <dbReference type="NCBI Taxonomy" id="470815"/>
    <lineage>
        <taxon>Bacteria</taxon>
        <taxon>Bacillati</taxon>
        <taxon>Bacillota</taxon>
        <taxon>Bacilli</taxon>
        <taxon>Bacillales</taxon>
        <taxon>Bacillaceae</taxon>
        <taxon>Paraliobacillus</taxon>
    </lineage>
</organism>
<evidence type="ECO:0000313" key="1">
    <source>
        <dbReference type="EMBL" id="GGM43319.1"/>
    </source>
</evidence>
<dbReference type="RefSeq" id="WP_117157300.1">
    <property type="nucleotide sequence ID" value="NZ_BMLG01000034.1"/>
</dbReference>